<dbReference type="EMBL" id="BSOJ01000002">
    <property type="protein sequence ID" value="GLR25032.1"/>
    <property type="molecule type" value="Genomic_DNA"/>
</dbReference>
<evidence type="ECO:0000313" key="3">
    <source>
        <dbReference type="Proteomes" id="UP001156664"/>
    </source>
</evidence>
<dbReference type="InterPro" id="IPR029058">
    <property type="entry name" value="AB_hydrolase_fold"/>
</dbReference>
<reference evidence="3" key="1">
    <citation type="journal article" date="2019" name="Int. J. Syst. Evol. Microbiol.">
        <title>The Global Catalogue of Microorganisms (GCM) 10K type strain sequencing project: providing services to taxonomists for standard genome sequencing and annotation.</title>
        <authorList>
            <consortium name="The Broad Institute Genomics Platform"/>
            <consortium name="The Broad Institute Genome Sequencing Center for Infectious Disease"/>
            <person name="Wu L."/>
            <person name="Ma J."/>
        </authorList>
    </citation>
    <scope>NUCLEOTIDE SEQUENCE [LARGE SCALE GENOMIC DNA]</scope>
    <source>
        <strain evidence="3">NBRC 105857</strain>
    </source>
</reference>
<dbReference type="Pfam" id="PF01764">
    <property type="entry name" value="Lipase_3"/>
    <property type="match status" value="1"/>
</dbReference>
<keyword evidence="3" id="KW-1185">Reference proteome</keyword>
<evidence type="ECO:0000259" key="1">
    <source>
        <dbReference type="Pfam" id="PF01764"/>
    </source>
</evidence>
<feature type="domain" description="Fungal lipase-type" evidence="1">
    <location>
        <begin position="39"/>
        <end position="168"/>
    </location>
</feature>
<dbReference type="PANTHER" id="PTHR45856">
    <property type="entry name" value="ALPHA/BETA-HYDROLASES SUPERFAMILY PROTEIN"/>
    <property type="match status" value="1"/>
</dbReference>
<sequence>MHLHKFIYSLGTAGMFSDVQSGFGFIARLKGARSREILIASRGTDPGRASDIGTDLNALLVQGPTGQRIHKGFNSTFKSYVQQIDAFLKPQTLGFKPSAIHCVGHSLGGALANLNAAACAELGYNAYMYTLAAPRVGTLPYAEHVSKKFNSAHTYRIANASDPVTMVSCYPFIHAPYQRGTYLLNGGTLIVNPANHLLGVGYQSLSGKSWAQLKAESDGQIKLLEQTLFPGNNFGIGVDKMLSMPVMHFSATLLRSINLAINKLLQKIGAQNLMCVNHFSTGAFTTLDQLAEMLVRAATACIDHAKEVYSMYAAVMQFLGRKAGNVTGMTVALLRWAFNLMYSSMLGMASLAIKRLQ</sequence>
<dbReference type="Gene3D" id="3.40.50.1820">
    <property type="entry name" value="alpha/beta hydrolase"/>
    <property type="match status" value="1"/>
</dbReference>
<dbReference type="RefSeq" id="WP_284279327.1">
    <property type="nucleotide sequence ID" value="NZ_BSOJ01000002.1"/>
</dbReference>
<dbReference type="PANTHER" id="PTHR45856:SF24">
    <property type="entry name" value="FUNGAL LIPASE-LIKE DOMAIN-CONTAINING PROTEIN"/>
    <property type="match status" value="1"/>
</dbReference>
<dbReference type="InterPro" id="IPR051218">
    <property type="entry name" value="Sec_MonoDiacylglyc_Lipase"/>
</dbReference>
<proteinExistence type="predicted"/>
<evidence type="ECO:0000313" key="2">
    <source>
        <dbReference type="EMBL" id="GLR25032.1"/>
    </source>
</evidence>
<name>A0ABQ5YLN1_9BURK</name>
<comment type="caution">
    <text evidence="2">The sequence shown here is derived from an EMBL/GenBank/DDBJ whole genome shotgun (WGS) entry which is preliminary data.</text>
</comment>
<protein>
    <submittedName>
        <fullName evidence="2">Lipase</fullName>
    </submittedName>
</protein>
<dbReference type="InterPro" id="IPR002921">
    <property type="entry name" value="Fungal_lipase-type"/>
</dbReference>
<dbReference type="Proteomes" id="UP001156664">
    <property type="component" value="Unassembled WGS sequence"/>
</dbReference>
<gene>
    <name evidence="2" type="ORF">GCM10007875_01190</name>
</gene>
<organism evidence="2 3">
    <name type="scientific">Limnobacter litoralis</name>
    <dbReference type="NCBI Taxonomy" id="481366"/>
    <lineage>
        <taxon>Bacteria</taxon>
        <taxon>Pseudomonadati</taxon>
        <taxon>Pseudomonadota</taxon>
        <taxon>Betaproteobacteria</taxon>
        <taxon>Burkholderiales</taxon>
        <taxon>Burkholderiaceae</taxon>
        <taxon>Limnobacter</taxon>
    </lineage>
</organism>
<dbReference type="SUPFAM" id="SSF53474">
    <property type="entry name" value="alpha/beta-Hydrolases"/>
    <property type="match status" value="1"/>
</dbReference>
<accession>A0ABQ5YLN1</accession>